<dbReference type="Pfam" id="PF07683">
    <property type="entry name" value="CobW_C"/>
    <property type="match status" value="1"/>
</dbReference>
<dbReference type="InterPro" id="IPR011629">
    <property type="entry name" value="CobW-like_C"/>
</dbReference>
<dbReference type="Pfam" id="PF02492">
    <property type="entry name" value="cobW"/>
    <property type="match status" value="1"/>
</dbReference>
<keyword evidence="3" id="KW-0143">Chaperone</keyword>
<dbReference type="GO" id="GO:0000166">
    <property type="term" value="F:nucleotide binding"/>
    <property type="evidence" value="ECO:0007669"/>
    <property type="project" value="UniProtKB-KW"/>
</dbReference>
<name>A0A120FQJ8_9BRAD</name>
<evidence type="ECO:0000256" key="6">
    <source>
        <dbReference type="ARBA" id="ARBA00049117"/>
    </source>
</evidence>
<evidence type="ECO:0000256" key="3">
    <source>
        <dbReference type="ARBA" id="ARBA00023186"/>
    </source>
</evidence>
<dbReference type="PANTHER" id="PTHR13748">
    <property type="entry name" value="COBW-RELATED"/>
    <property type="match status" value="1"/>
</dbReference>
<dbReference type="SUPFAM" id="SSF90002">
    <property type="entry name" value="Hypothetical protein YjiA, C-terminal domain"/>
    <property type="match status" value="1"/>
</dbReference>
<evidence type="ECO:0000256" key="5">
    <source>
        <dbReference type="ARBA" id="ARBA00045658"/>
    </source>
</evidence>
<protein>
    <submittedName>
        <fullName evidence="9">Cobalamin biosynthesis protein CobW</fullName>
    </submittedName>
</protein>
<dbReference type="AlphaFoldDB" id="A0A120FQJ8"/>
<evidence type="ECO:0000259" key="7">
    <source>
        <dbReference type="Pfam" id="PF02492"/>
    </source>
</evidence>
<dbReference type="Gene3D" id="3.30.1220.10">
    <property type="entry name" value="CobW-like, C-terminal domain"/>
    <property type="match status" value="1"/>
</dbReference>
<dbReference type="InterPro" id="IPR051316">
    <property type="entry name" value="Zinc-reg_GTPase_activator"/>
</dbReference>
<organism evidence="9 10">
    <name type="scientific">Bradyrhizobium macuxiense</name>
    <dbReference type="NCBI Taxonomy" id="1755647"/>
    <lineage>
        <taxon>Bacteria</taxon>
        <taxon>Pseudomonadati</taxon>
        <taxon>Pseudomonadota</taxon>
        <taxon>Alphaproteobacteria</taxon>
        <taxon>Hyphomicrobiales</taxon>
        <taxon>Nitrobacteraceae</taxon>
        <taxon>Bradyrhizobium</taxon>
    </lineage>
</organism>
<evidence type="ECO:0000313" key="10">
    <source>
        <dbReference type="Proteomes" id="UP000057737"/>
    </source>
</evidence>
<evidence type="ECO:0000256" key="1">
    <source>
        <dbReference type="ARBA" id="ARBA00022741"/>
    </source>
</evidence>
<dbReference type="InterPro" id="IPR036627">
    <property type="entry name" value="CobW-likC_sf"/>
</dbReference>
<gene>
    <name evidence="9" type="ORF">AS156_34475</name>
</gene>
<dbReference type="GO" id="GO:0005737">
    <property type="term" value="C:cytoplasm"/>
    <property type="evidence" value="ECO:0007669"/>
    <property type="project" value="TreeGrafter"/>
</dbReference>
<proteinExistence type="inferred from homology"/>
<dbReference type="PANTHER" id="PTHR13748:SF62">
    <property type="entry name" value="COBW DOMAIN-CONTAINING PROTEIN"/>
    <property type="match status" value="1"/>
</dbReference>
<evidence type="ECO:0000313" key="9">
    <source>
        <dbReference type="EMBL" id="KWV58672.1"/>
    </source>
</evidence>
<dbReference type="OrthoDB" id="9808822at2"/>
<sequence>MSGDGLDFFVLTGFLGSGKTTLLRDFLGRPEAADTAVIVNEAGEIGLDGIVLRESNDELPIATLANGCVCCQIGSDLAFTIDRLITTPRPADARPLRRIILETSGISMPGPVLRTLATLAEHRMRVAVIGTFDLTRGGDVATYEEAVAQWAAAHRIVATKTDLVAPADLTNATSAIAAFNPVAEVVATADRTSAVKAAFAPLTTLPRLDIAAVSGNAHPRVALCLARPAREIAYPDLAAWLDNLAGALGERLLRIKGLVQVVESPRPLLIECVGTMFSPPRTLQVESAPLSGLVIIARDVDEVELGQVAPLGLFDLSSWKAPDRNGTSARRALKAEWVA</sequence>
<dbReference type="RefSeq" id="WP_066503475.1">
    <property type="nucleotide sequence ID" value="NZ_LNCU01000036.1"/>
</dbReference>
<feature type="domain" description="CobW C-terminal" evidence="8">
    <location>
        <begin position="229"/>
        <end position="305"/>
    </location>
</feature>
<dbReference type="GO" id="GO:0016787">
    <property type="term" value="F:hydrolase activity"/>
    <property type="evidence" value="ECO:0007669"/>
    <property type="project" value="UniProtKB-KW"/>
</dbReference>
<keyword evidence="2" id="KW-0378">Hydrolase</keyword>
<accession>A0A120FQJ8</accession>
<dbReference type="EMBL" id="LNCU01000036">
    <property type="protein sequence ID" value="KWV58672.1"/>
    <property type="molecule type" value="Genomic_DNA"/>
</dbReference>
<dbReference type="SUPFAM" id="SSF52540">
    <property type="entry name" value="P-loop containing nucleoside triphosphate hydrolases"/>
    <property type="match status" value="1"/>
</dbReference>
<keyword evidence="10" id="KW-1185">Reference proteome</keyword>
<evidence type="ECO:0000259" key="8">
    <source>
        <dbReference type="Pfam" id="PF07683"/>
    </source>
</evidence>
<reference evidence="9 10" key="1">
    <citation type="submission" date="2015-11" db="EMBL/GenBank/DDBJ databases">
        <title>Draft Genome Sequence of the Strain BR 10303 (Bradyrhizobium sp.) isolated from nodules of Centrolobium paraense.</title>
        <authorList>
            <person name="Zelli J.E."/>
            <person name="Simoes-Araujo J.L."/>
            <person name="Barauna A.C."/>
            <person name="Silva K."/>
        </authorList>
    </citation>
    <scope>NUCLEOTIDE SEQUENCE [LARGE SCALE GENOMIC DNA]</scope>
    <source>
        <strain evidence="9 10">BR 10303</strain>
    </source>
</reference>
<keyword evidence="1" id="KW-0547">Nucleotide-binding</keyword>
<comment type="caution">
    <text evidence="9">The sequence shown here is derived from an EMBL/GenBank/DDBJ whole genome shotgun (WGS) entry which is preliminary data.</text>
</comment>
<comment type="function">
    <text evidence="5">Zinc chaperone that directly transfers zinc cofactor to target proteins, thereby activating them. Zinc is transferred from the CXCC motif in the GTPase domain to the zinc binding site in target proteins in a process requiring GTP hydrolysis.</text>
</comment>
<evidence type="ECO:0000256" key="2">
    <source>
        <dbReference type="ARBA" id="ARBA00022801"/>
    </source>
</evidence>
<dbReference type="InterPro" id="IPR027417">
    <property type="entry name" value="P-loop_NTPase"/>
</dbReference>
<dbReference type="InterPro" id="IPR003495">
    <property type="entry name" value="CobW/HypB/UreG_nucleotide-bd"/>
</dbReference>
<comment type="catalytic activity">
    <reaction evidence="6">
        <text>GTP + H2O = GDP + phosphate + H(+)</text>
        <dbReference type="Rhea" id="RHEA:19669"/>
        <dbReference type="ChEBI" id="CHEBI:15377"/>
        <dbReference type="ChEBI" id="CHEBI:15378"/>
        <dbReference type="ChEBI" id="CHEBI:37565"/>
        <dbReference type="ChEBI" id="CHEBI:43474"/>
        <dbReference type="ChEBI" id="CHEBI:58189"/>
    </reaction>
    <physiologicalReaction direction="left-to-right" evidence="6">
        <dbReference type="Rhea" id="RHEA:19670"/>
    </physiologicalReaction>
</comment>
<feature type="domain" description="CobW/HypB/UreG nucleotide-binding" evidence="7">
    <location>
        <begin position="9"/>
        <end position="186"/>
    </location>
</feature>
<dbReference type="Proteomes" id="UP000057737">
    <property type="component" value="Unassembled WGS sequence"/>
</dbReference>
<evidence type="ECO:0000256" key="4">
    <source>
        <dbReference type="ARBA" id="ARBA00034320"/>
    </source>
</evidence>
<comment type="similarity">
    <text evidence="4">Belongs to the SIMIBI class G3E GTPase family. ZNG1 subfamily.</text>
</comment>
<dbReference type="Gene3D" id="3.40.50.300">
    <property type="entry name" value="P-loop containing nucleotide triphosphate hydrolases"/>
    <property type="match status" value="1"/>
</dbReference>